<evidence type="ECO:0000256" key="3">
    <source>
        <dbReference type="RuleBase" id="RU000481"/>
    </source>
</evidence>
<feature type="domain" description="Aminotransferase class I/classII large" evidence="4">
    <location>
        <begin position="20"/>
        <end position="359"/>
    </location>
</feature>
<organism evidence="5 6">
    <name type="scientific">Candidatus Nitrosocosmicus arcticus</name>
    <dbReference type="NCBI Taxonomy" id="2035267"/>
    <lineage>
        <taxon>Archaea</taxon>
        <taxon>Nitrososphaerota</taxon>
        <taxon>Nitrososphaeria</taxon>
        <taxon>Nitrososphaerales</taxon>
        <taxon>Nitrososphaeraceae</taxon>
        <taxon>Candidatus Nitrosocosmicus</taxon>
    </lineage>
</organism>
<dbReference type="EMBL" id="VOAH01000003">
    <property type="protein sequence ID" value="TVP41349.1"/>
    <property type="molecule type" value="Genomic_DNA"/>
</dbReference>
<dbReference type="InterPro" id="IPR015424">
    <property type="entry name" value="PyrdxlP-dep_Trfase"/>
</dbReference>
<keyword evidence="3" id="KW-0032">Aminotransferase</keyword>
<comment type="similarity">
    <text evidence="3">Belongs to the class-I pyridoxal-phosphate-dependent aminotransferase family.</text>
</comment>
<dbReference type="PROSITE" id="PS00105">
    <property type="entry name" value="AA_TRANSFER_CLASS_1"/>
    <property type="match status" value="1"/>
</dbReference>
<dbReference type="RefSeq" id="WP_186434030.1">
    <property type="nucleotide sequence ID" value="NZ_ML675579.1"/>
</dbReference>
<dbReference type="Pfam" id="PF00155">
    <property type="entry name" value="Aminotran_1_2"/>
    <property type="match status" value="1"/>
</dbReference>
<accession>A0A557SXL4</accession>
<proteinExistence type="inferred from homology"/>
<protein>
    <recommendedName>
        <fullName evidence="3">Aminotransferase</fullName>
        <ecNumber evidence="3">2.6.1.-</ecNumber>
    </recommendedName>
</protein>
<dbReference type="PANTHER" id="PTHR42885:SF1">
    <property type="entry name" value="THREONINE-PHOSPHATE DECARBOXYLASE"/>
    <property type="match status" value="1"/>
</dbReference>
<dbReference type="EC" id="2.6.1.-" evidence="3"/>
<keyword evidence="6" id="KW-1185">Reference proteome</keyword>
<evidence type="ECO:0000256" key="2">
    <source>
        <dbReference type="ARBA" id="ARBA00022898"/>
    </source>
</evidence>
<dbReference type="AlphaFoldDB" id="A0A557SXL4"/>
<evidence type="ECO:0000259" key="4">
    <source>
        <dbReference type="Pfam" id="PF00155"/>
    </source>
</evidence>
<dbReference type="GO" id="GO:0030170">
    <property type="term" value="F:pyridoxal phosphate binding"/>
    <property type="evidence" value="ECO:0007669"/>
    <property type="project" value="InterPro"/>
</dbReference>
<dbReference type="InterPro" id="IPR015422">
    <property type="entry name" value="PyrdxlP-dep_Trfase_small"/>
</dbReference>
<dbReference type="PANTHER" id="PTHR42885">
    <property type="entry name" value="HISTIDINOL-PHOSPHATE AMINOTRANSFERASE-RELATED"/>
    <property type="match status" value="1"/>
</dbReference>
<sequence length="363" mass="41589">MQHCHHGGIYSVNSQNNIRIDFSSNINPLGISKKVFEKLRSSIKLAYIYPDPKCIELKKKIIEYINCEFDLDINENLITGNGATELIHYFAAAFTRKKTLIPTPTFCEYELAAKRMKSKLVYVPPSDNNFQIDSDTITKLANNPDNEIGSVFLCNPNNPTGKFFRKEILEVIEKIDKKIPILLDESYIEFTVIRKEKDNNYFINLIKDFNNLVILRSLTKTFGLAGLRVGYALSTKENIQKLNNNLISWNVNGLAQIAAIEALKDKSHIKAARKNNISEKKRVFKLLEKNRKIRAISSDVNFYLIEILNEKTSTDLTSELLIKNRILVRDCKSFTGMNDKFIRVAIKTPKENNVLLESLEEAF</sequence>
<evidence type="ECO:0000313" key="6">
    <source>
        <dbReference type="Proteomes" id="UP000315289"/>
    </source>
</evidence>
<keyword evidence="2" id="KW-0663">Pyridoxal phosphate</keyword>
<dbReference type="InterPro" id="IPR004839">
    <property type="entry name" value="Aminotransferase_I/II_large"/>
</dbReference>
<dbReference type="CDD" id="cd00609">
    <property type="entry name" value="AAT_like"/>
    <property type="match status" value="1"/>
</dbReference>
<name>A0A557SXL4_9ARCH</name>
<comment type="cofactor">
    <cofactor evidence="1 3">
        <name>pyridoxal 5'-phosphate</name>
        <dbReference type="ChEBI" id="CHEBI:597326"/>
    </cofactor>
</comment>
<gene>
    <name evidence="5" type="ORF">NARC_30063</name>
</gene>
<dbReference type="SUPFAM" id="SSF53383">
    <property type="entry name" value="PLP-dependent transferases"/>
    <property type="match status" value="1"/>
</dbReference>
<reference evidence="5 6" key="1">
    <citation type="journal article" date="2019" name="Front. Microbiol.">
        <title>Ammonia Oxidation by the Arctic Terrestrial Thaumarchaeote Candidatus Nitrosocosmicus arcticus Is Stimulated by Increasing Temperatures.</title>
        <authorList>
            <person name="Alves R.J.E."/>
            <person name="Kerou M."/>
            <person name="Zappe A."/>
            <person name="Bittner R."/>
            <person name="Abby S.S."/>
            <person name="Schmidt H.A."/>
            <person name="Pfeifer K."/>
            <person name="Schleper C."/>
        </authorList>
    </citation>
    <scope>NUCLEOTIDE SEQUENCE [LARGE SCALE GENOMIC DNA]</scope>
    <source>
        <strain evidence="5 6">Kfb</strain>
    </source>
</reference>
<dbReference type="OrthoDB" id="39225at2157"/>
<dbReference type="GO" id="GO:0008483">
    <property type="term" value="F:transaminase activity"/>
    <property type="evidence" value="ECO:0007669"/>
    <property type="project" value="UniProtKB-KW"/>
</dbReference>
<comment type="caution">
    <text evidence="5">The sequence shown here is derived from an EMBL/GenBank/DDBJ whole genome shotgun (WGS) entry which is preliminary data.</text>
</comment>
<keyword evidence="3" id="KW-0808">Transferase</keyword>
<evidence type="ECO:0000256" key="1">
    <source>
        <dbReference type="ARBA" id="ARBA00001933"/>
    </source>
</evidence>
<evidence type="ECO:0000313" key="5">
    <source>
        <dbReference type="EMBL" id="TVP41349.1"/>
    </source>
</evidence>
<dbReference type="InterPro" id="IPR004838">
    <property type="entry name" value="NHTrfase_class1_PyrdxlP-BS"/>
</dbReference>
<dbReference type="Gene3D" id="3.40.640.10">
    <property type="entry name" value="Type I PLP-dependent aspartate aminotransferase-like (Major domain)"/>
    <property type="match status" value="1"/>
</dbReference>
<dbReference type="InterPro" id="IPR015421">
    <property type="entry name" value="PyrdxlP-dep_Trfase_major"/>
</dbReference>
<dbReference type="Proteomes" id="UP000315289">
    <property type="component" value="Unassembled WGS sequence"/>
</dbReference>
<dbReference type="Gene3D" id="3.90.1150.10">
    <property type="entry name" value="Aspartate Aminotransferase, domain 1"/>
    <property type="match status" value="1"/>
</dbReference>